<sequence>MAYDLKNPGAVDGTESTWMQGKPFAFSVENPDLGKSPFTGMTRRHWIDAARFLTEGVFQHVADIDSPILMPKQNAISYPQPNDPKHRFQAAEFEGLARTLMAAGPVLMDNPATMCNGLNLRDYYANQILMATDPKSPRYWGRITDFTKETGRMQYQQTVEGAALVINLMNTKMQIWDRYAAKERQQVADLISDYAHSLTIGHNWRFFNVLMLTFLKVNGFAIDEAALKDHLQHLMSNYVGDGWYIDDTNYDLYNPWGFHFYGPLWCKWYGYEHEPEIAAIIEQRNRDFVTNWPRFFARDGKQLMWGRSIIYRFAASTAFGAHFLMKDPVLDPGFARRIASGNMMQFLSREELYVNGLPCLGYYGPFEPLIQFYSCAASPFWCAKNFVALTLPEDSPFWAAEENEGFWPELGDRTETIELFGPGMQIVNNGKTGTTELRTGKVKLHETYYNQLQFNPDFPLEPETPAGANAASYSIREKDMGHDFRIPLNIAFNKIEDGILYRLQNTQPVGLGDPNKGGVNRGPERIDLCDISISGGVIRVDRVRVPYRYELQLGHFALPHLDGEAVVEKVGDGLIASIPEGRKLAMIPVLGWDRIDVAVHSKLNPEADESTVLYTERIREQDYSGMEVFVTVLLHRLDGGDWTDDELNPIENLEVLDWAPSGTACGVELKLKDGREYLIDYGCADGRRII</sequence>
<reference evidence="2 3" key="1">
    <citation type="submission" date="2019-04" db="EMBL/GenBank/DDBJ databases">
        <authorList>
            <person name="Van Vliet M D."/>
        </authorList>
    </citation>
    <scope>NUCLEOTIDE SEQUENCE [LARGE SCALE GENOMIC DNA]</scope>
    <source>
        <strain evidence="2 3">F21</strain>
    </source>
</reference>
<dbReference type="AlphaFoldDB" id="A0A6C2UUV4"/>
<dbReference type="PANTHER" id="PTHR35339:SF4">
    <property type="entry name" value="LINALOOL DEHYDRATASE_ISOMERASE DOMAIN-CONTAINING PROTEIN"/>
    <property type="match status" value="1"/>
</dbReference>
<name>A0A6C2UUV4_9BACT</name>
<accession>A0A6C2UUV4</accession>
<feature type="domain" description="DUF2264" evidence="1">
    <location>
        <begin position="42"/>
        <end position="403"/>
    </location>
</feature>
<evidence type="ECO:0000313" key="3">
    <source>
        <dbReference type="Proteomes" id="UP000346198"/>
    </source>
</evidence>
<dbReference type="InterPro" id="IPR016624">
    <property type="entry name" value="UCP014753"/>
</dbReference>
<proteinExistence type="predicted"/>
<dbReference type="PANTHER" id="PTHR35339">
    <property type="entry name" value="LINALOOL DEHYDRATASE_ISOMERASE DOMAIN-CONTAINING PROTEIN"/>
    <property type="match status" value="1"/>
</dbReference>
<dbReference type="InterPro" id="IPR049349">
    <property type="entry name" value="DUF2264_N"/>
</dbReference>
<dbReference type="Proteomes" id="UP000346198">
    <property type="component" value="Unassembled WGS sequence"/>
</dbReference>
<organism evidence="2 3">
    <name type="scientific">Pontiella sulfatireligans</name>
    <dbReference type="NCBI Taxonomy" id="2750658"/>
    <lineage>
        <taxon>Bacteria</taxon>
        <taxon>Pseudomonadati</taxon>
        <taxon>Kiritimatiellota</taxon>
        <taxon>Kiritimatiellia</taxon>
        <taxon>Kiritimatiellales</taxon>
        <taxon>Pontiellaceae</taxon>
        <taxon>Pontiella</taxon>
    </lineage>
</organism>
<dbReference type="RefSeq" id="WP_168433602.1">
    <property type="nucleotide sequence ID" value="NZ_CAAHFH010000003.1"/>
</dbReference>
<evidence type="ECO:0000259" key="1">
    <source>
        <dbReference type="Pfam" id="PF10022"/>
    </source>
</evidence>
<protein>
    <recommendedName>
        <fullName evidence="1">DUF2264 domain-containing protein</fullName>
    </recommendedName>
</protein>
<dbReference type="Pfam" id="PF10022">
    <property type="entry name" value="DUF2264"/>
    <property type="match status" value="1"/>
</dbReference>
<evidence type="ECO:0000313" key="2">
    <source>
        <dbReference type="EMBL" id="VGO22907.1"/>
    </source>
</evidence>
<keyword evidence="3" id="KW-1185">Reference proteome</keyword>
<gene>
    <name evidence="2" type="ORF">SCARR_05004</name>
</gene>
<dbReference type="EMBL" id="CAAHFH010000003">
    <property type="protein sequence ID" value="VGO22907.1"/>
    <property type="molecule type" value="Genomic_DNA"/>
</dbReference>